<dbReference type="PANTHER" id="PTHR41775">
    <property type="entry name" value="SECRETED PROTEIN-RELATED"/>
    <property type="match status" value="1"/>
</dbReference>
<evidence type="ECO:0000313" key="3">
    <source>
        <dbReference type="Proteomes" id="UP000176576"/>
    </source>
</evidence>
<dbReference type="Proteomes" id="UP000176576">
    <property type="component" value="Unassembled WGS sequence"/>
</dbReference>
<organism evidence="2 3">
    <name type="scientific">Candidatus Ryanbacteria bacterium RIFCSPHIGHO2_02_FULL_45_13b</name>
    <dbReference type="NCBI Taxonomy" id="1802117"/>
    <lineage>
        <taxon>Bacteria</taxon>
        <taxon>Candidatus Ryaniibacteriota</taxon>
    </lineage>
</organism>
<evidence type="ECO:0008006" key="4">
    <source>
        <dbReference type="Google" id="ProtNLM"/>
    </source>
</evidence>
<dbReference type="SUPFAM" id="SSF55486">
    <property type="entry name" value="Metalloproteases ('zincins'), catalytic domain"/>
    <property type="match status" value="1"/>
</dbReference>
<dbReference type="AlphaFoldDB" id="A0A1G2G7I8"/>
<keyword evidence="1" id="KW-1133">Transmembrane helix</keyword>
<accession>A0A1G2G7I8</accession>
<evidence type="ECO:0000256" key="1">
    <source>
        <dbReference type="SAM" id="Phobius"/>
    </source>
</evidence>
<dbReference type="PANTHER" id="PTHR41775:SF1">
    <property type="entry name" value="PEPTIDASE M6-LIKE DOMAIN-CONTAINING PROTEIN"/>
    <property type="match status" value="1"/>
</dbReference>
<reference evidence="2 3" key="1">
    <citation type="journal article" date="2016" name="Nat. Commun.">
        <title>Thousands of microbial genomes shed light on interconnected biogeochemical processes in an aquifer system.</title>
        <authorList>
            <person name="Anantharaman K."/>
            <person name="Brown C.T."/>
            <person name="Hug L.A."/>
            <person name="Sharon I."/>
            <person name="Castelle C.J."/>
            <person name="Probst A.J."/>
            <person name="Thomas B.C."/>
            <person name="Singh A."/>
            <person name="Wilkins M.J."/>
            <person name="Karaoz U."/>
            <person name="Brodie E.L."/>
            <person name="Williams K.H."/>
            <person name="Hubbard S.S."/>
            <person name="Banfield J.F."/>
        </authorList>
    </citation>
    <scope>NUCLEOTIDE SEQUENCE [LARGE SCALE GENOMIC DNA]</scope>
</reference>
<dbReference type="EMBL" id="MHNN01000018">
    <property type="protein sequence ID" value="OGZ45950.1"/>
    <property type="molecule type" value="Genomic_DNA"/>
</dbReference>
<feature type="transmembrane region" description="Helical" evidence="1">
    <location>
        <begin position="32"/>
        <end position="53"/>
    </location>
</feature>
<evidence type="ECO:0000313" key="2">
    <source>
        <dbReference type="EMBL" id="OGZ45950.1"/>
    </source>
</evidence>
<proteinExistence type="predicted"/>
<gene>
    <name evidence="2" type="ORF">A3J54_03025</name>
</gene>
<protein>
    <recommendedName>
        <fullName evidence="4">Peptidase M11 gametolysin domain-containing protein</fullName>
    </recommendedName>
</protein>
<name>A0A1G2G7I8_9BACT</name>
<dbReference type="STRING" id="1802117.A3J54_03025"/>
<comment type="caution">
    <text evidence="2">The sequence shown here is derived from an EMBL/GenBank/DDBJ whole genome shotgun (WGS) entry which is preliminary data.</text>
</comment>
<keyword evidence="1" id="KW-0812">Transmembrane</keyword>
<keyword evidence="1" id="KW-0472">Membrane</keyword>
<sequence>MDPIRPADKLVKRSLELLKGDFVVVGKRRVSLFTLSLVGMFVVGAVAAFALLASRSGTLEETLAASDYTEDTAYIESEDAVPTFSIRTQETKESQKIREVSGKATKLAKRIKNEAGVTRTASIADMRELLQERKNMLSALLKNDPATAFMEFFPETVLADLPEEAKRETEQPVVLEAALEVIHKDDFEKKTGEFQYFLRQEGKRYDFYPVGSTQPLMPSSRVRVKGYQIGESIVAATAGNTFEVLQAAEQKDSLGDQKTLVVLVNFLDSPPVPFTRDEAERLVFESNMQAFYHEASYGKTSWSGDVVGWYTVPRNGIDASGYVRWPQFPMFQNESDYDGISAFIQSEGIDIKNYTRLVFFANHNSMGAGFASIGKLDMSLGEEIHRLSLAWIGSLQSFSYQWSPFIGSRPFEFTVLDFILSHELGHNLGVFHANSWECGAKKVLSGTKCQHIEYGNWFDVMGYGLIALHFNAFFKDAFGWLDSPLTITTSGTYTINALESGSGVHAAKIFPPSFSSAPYYVEYRRPEGFDAGIVSNAPQSASNQNGLLINSALSPLSYPFSRLLDMTPKSSDYEDWTDIALLKKGKILFDPARSTVIGPVLSQDDSSITFKVQILPPKCIRQKPAVVLNPLGGGYGALEDSKPVVVSPGDYPYLYISLQNLDSILCGSSDFEISAKVPRGWSYISYFTNPVSVNSDDDTFWSAIQIRVPEDSVSKEYPVEVRVKNLKSKSLTTTRIIYNVQE</sequence>